<evidence type="ECO:0000313" key="1">
    <source>
        <dbReference type="EMBL" id="DAD45500.1"/>
    </source>
</evidence>
<dbReference type="InterPro" id="IPR011009">
    <property type="entry name" value="Kinase-like_dom_sf"/>
</dbReference>
<evidence type="ECO:0000313" key="2">
    <source>
        <dbReference type="Proteomes" id="UP000607653"/>
    </source>
</evidence>
<organism evidence="1 2">
    <name type="scientific">Nelumbo nucifera</name>
    <name type="common">Sacred lotus</name>
    <dbReference type="NCBI Taxonomy" id="4432"/>
    <lineage>
        <taxon>Eukaryota</taxon>
        <taxon>Viridiplantae</taxon>
        <taxon>Streptophyta</taxon>
        <taxon>Embryophyta</taxon>
        <taxon>Tracheophyta</taxon>
        <taxon>Spermatophyta</taxon>
        <taxon>Magnoliopsida</taxon>
        <taxon>Proteales</taxon>
        <taxon>Nelumbonaceae</taxon>
        <taxon>Nelumbo</taxon>
    </lineage>
</organism>
<dbReference type="Proteomes" id="UP000607653">
    <property type="component" value="Unassembled WGS sequence"/>
</dbReference>
<dbReference type="EMBL" id="DUZY01000007">
    <property type="protein sequence ID" value="DAD45500.1"/>
    <property type="molecule type" value="Genomic_DNA"/>
</dbReference>
<accession>A0A822ZM02</accession>
<reference evidence="1 2" key="1">
    <citation type="journal article" date="2020" name="Mol. Biol. Evol.">
        <title>Distinct Expression and Methylation Patterns for Genes with Different Fates following a Single Whole-Genome Duplication in Flowering Plants.</title>
        <authorList>
            <person name="Shi T."/>
            <person name="Rahmani R.S."/>
            <person name="Gugger P.F."/>
            <person name="Wang M."/>
            <person name="Li H."/>
            <person name="Zhang Y."/>
            <person name="Li Z."/>
            <person name="Wang Q."/>
            <person name="Van de Peer Y."/>
            <person name="Marchal K."/>
            <person name="Chen J."/>
        </authorList>
    </citation>
    <scope>NUCLEOTIDE SEQUENCE [LARGE SCALE GENOMIC DNA]</scope>
    <source>
        <tissue evidence="1">Leaf</tissue>
    </source>
</reference>
<dbReference type="AlphaFoldDB" id="A0A822ZM02"/>
<gene>
    <name evidence="1" type="ORF">HUJ06_003730</name>
</gene>
<keyword evidence="2" id="KW-1185">Reference proteome</keyword>
<protein>
    <submittedName>
        <fullName evidence="1">Uncharacterized protein</fullName>
    </submittedName>
</protein>
<name>A0A822ZM02_NELNU</name>
<proteinExistence type="predicted"/>
<comment type="caution">
    <text evidence="1">The sequence shown here is derived from an EMBL/GenBank/DDBJ whole genome shotgun (WGS) entry which is preliminary data.</text>
</comment>
<dbReference type="SUPFAM" id="SSF56112">
    <property type="entry name" value="Protein kinase-like (PK-like)"/>
    <property type="match status" value="1"/>
</dbReference>
<dbReference type="Gene3D" id="3.30.200.20">
    <property type="entry name" value="Phosphorylase Kinase, domain 1"/>
    <property type="match status" value="1"/>
</dbReference>
<sequence>MKQVNIVRLQDVMHSQNRFHLAFEYLKLDLKKHMDSSAELANDPHLIQLFLY</sequence>